<comment type="pathway">
    <text evidence="1">Cofactor biosynthesis; tetrahydrofolate biosynthesis; 2-amino-4-hydroxy-6-hydroxymethyl-7,8-dihydropteridine diphosphate from 7,8-dihydroneopterin triphosphate: step 4/4.</text>
</comment>
<dbReference type="Pfam" id="PF01712">
    <property type="entry name" value="dNK"/>
    <property type="match status" value="1"/>
</dbReference>
<feature type="compositionally biased region" description="Low complexity" evidence="8">
    <location>
        <begin position="114"/>
        <end position="131"/>
    </location>
</feature>
<dbReference type="InterPro" id="IPR027417">
    <property type="entry name" value="P-loop_NTPase"/>
</dbReference>
<dbReference type="GO" id="GO:0046656">
    <property type="term" value="P:folic acid biosynthetic process"/>
    <property type="evidence" value="ECO:0007669"/>
    <property type="project" value="UniProtKB-KW"/>
</dbReference>
<proteinExistence type="predicted"/>
<feature type="region of interest" description="Disordered" evidence="8">
    <location>
        <begin position="114"/>
        <end position="171"/>
    </location>
</feature>
<feature type="compositionally biased region" description="Pro residues" evidence="8">
    <location>
        <begin position="132"/>
        <end position="142"/>
    </location>
</feature>
<dbReference type="PANTHER" id="PTHR43071:SF1">
    <property type="entry name" value="2-AMINO-4-HYDROXY-6-HYDROXYMETHYLDIHYDROPTERIDINE PYROPHOSPHOKINASE"/>
    <property type="match status" value="1"/>
</dbReference>
<dbReference type="EMBL" id="DSEC01000175">
    <property type="protein sequence ID" value="HER43314.1"/>
    <property type="molecule type" value="Genomic_DNA"/>
</dbReference>
<gene>
    <name evidence="11" type="ORF">ENO08_02495</name>
</gene>
<sequence>MPTEIIVAFSIGSNIGAREERVLEGAARLGRTPGLRELELGVLYETRPVGRGYGRSFVNTACIARTALEPRALLGRCEEIERLAGRAAKGRGADRTLDTISFSTALSFSTSRGSSSRIRAWPSGSSSSCPSPASPPTCPFPPGGRRSRRSPRDSRTPTGAGSCPAGSARREPLERQTVQLILTRPPFFTTVGAMDGFRDTLLAGDIRHIAIEGNIGAGKTTLARLVAEASGARLFLEEVDDNPFIERYYGDMQEYAFQAQIFFLLNRYRQQQEIA</sequence>
<feature type="domain" description="Deoxynucleoside kinase" evidence="10">
    <location>
        <begin position="209"/>
        <end position="274"/>
    </location>
</feature>
<evidence type="ECO:0000256" key="8">
    <source>
        <dbReference type="SAM" id="MobiDB-lite"/>
    </source>
</evidence>
<protein>
    <recommendedName>
        <fullName evidence="2">2-amino-4-hydroxy-6-hydroxymethyldihydropteridine diphosphokinase</fullName>
        <ecNumber evidence="2">2.7.6.3</ecNumber>
    </recommendedName>
</protein>
<organism evidence="11">
    <name type="scientific">Eiseniibacteriota bacterium</name>
    <dbReference type="NCBI Taxonomy" id="2212470"/>
    <lineage>
        <taxon>Bacteria</taxon>
        <taxon>Candidatus Eiseniibacteriota</taxon>
    </lineage>
</organism>
<keyword evidence="6" id="KW-0067">ATP-binding</keyword>
<dbReference type="Gene3D" id="3.40.50.300">
    <property type="entry name" value="P-loop containing nucleotide triphosphate hydrolases"/>
    <property type="match status" value="1"/>
</dbReference>
<dbReference type="Gene3D" id="3.30.70.560">
    <property type="entry name" value="7,8-Dihydro-6-hydroxymethylpterin-pyrophosphokinase HPPK"/>
    <property type="match status" value="1"/>
</dbReference>
<dbReference type="SUPFAM" id="SSF55083">
    <property type="entry name" value="6-hydroxymethyl-7,8-dihydropterin pyrophosphokinase, HPPK"/>
    <property type="match status" value="1"/>
</dbReference>
<evidence type="ECO:0000256" key="6">
    <source>
        <dbReference type="ARBA" id="ARBA00022840"/>
    </source>
</evidence>
<dbReference type="PANTHER" id="PTHR43071">
    <property type="entry name" value="2-AMINO-4-HYDROXY-6-HYDROXYMETHYLDIHYDROPTERIDINE PYROPHOSPHOKINASE"/>
    <property type="match status" value="1"/>
</dbReference>
<dbReference type="EC" id="2.7.6.3" evidence="2"/>
<keyword evidence="4" id="KW-0547">Nucleotide-binding</keyword>
<evidence type="ECO:0000256" key="1">
    <source>
        <dbReference type="ARBA" id="ARBA00005051"/>
    </source>
</evidence>
<dbReference type="GO" id="GO:0016301">
    <property type="term" value="F:kinase activity"/>
    <property type="evidence" value="ECO:0007669"/>
    <property type="project" value="UniProtKB-KW"/>
</dbReference>
<evidence type="ECO:0000256" key="2">
    <source>
        <dbReference type="ARBA" id="ARBA00013253"/>
    </source>
</evidence>
<dbReference type="InterPro" id="IPR035907">
    <property type="entry name" value="Hppk_sf"/>
</dbReference>
<evidence type="ECO:0000256" key="3">
    <source>
        <dbReference type="ARBA" id="ARBA00022679"/>
    </source>
</evidence>
<dbReference type="InterPro" id="IPR000550">
    <property type="entry name" value="Hppk"/>
</dbReference>
<dbReference type="GO" id="GO:0003848">
    <property type="term" value="F:2-amino-4-hydroxy-6-hydroxymethyldihydropteridine diphosphokinase activity"/>
    <property type="evidence" value="ECO:0007669"/>
    <property type="project" value="UniProtKB-EC"/>
</dbReference>
<dbReference type="AlphaFoldDB" id="A0A7V2AU67"/>
<reference evidence="11" key="1">
    <citation type="journal article" date="2020" name="mSystems">
        <title>Genome- and Community-Level Interaction Insights into Carbon Utilization and Element Cycling Functions of Hydrothermarchaeota in Hydrothermal Sediment.</title>
        <authorList>
            <person name="Zhou Z."/>
            <person name="Liu Y."/>
            <person name="Xu W."/>
            <person name="Pan J."/>
            <person name="Luo Z.H."/>
            <person name="Li M."/>
        </authorList>
    </citation>
    <scope>NUCLEOTIDE SEQUENCE [LARGE SCALE GENOMIC DNA]</scope>
    <source>
        <strain evidence="11">SpSt-1233</strain>
    </source>
</reference>
<dbReference type="SUPFAM" id="SSF52540">
    <property type="entry name" value="P-loop containing nucleoside triphosphate hydrolases"/>
    <property type="match status" value="1"/>
</dbReference>
<evidence type="ECO:0000256" key="4">
    <source>
        <dbReference type="ARBA" id="ARBA00022741"/>
    </source>
</evidence>
<accession>A0A7V2AU67</accession>
<evidence type="ECO:0000259" key="9">
    <source>
        <dbReference type="Pfam" id="PF01288"/>
    </source>
</evidence>
<keyword evidence="5" id="KW-0418">Kinase</keyword>
<feature type="non-terminal residue" evidence="11">
    <location>
        <position position="275"/>
    </location>
</feature>
<evidence type="ECO:0000313" key="11">
    <source>
        <dbReference type="EMBL" id="HER43314.1"/>
    </source>
</evidence>
<feature type="domain" description="7,8-dihydro-6-hydroxymethylpterin-pyrophosphokinase" evidence="9">
    <location>
        <begin position="9"/>
        <end position="98"/>
    </location>
</feature>
<dbReference type="UniPathway" id="UPA00077">
    <property type="reaction ID" value="UER00155"/>
</dbReference>
<dbReference type="InterPro" id="IPR031314">
    <property type="entry name" value="DNK_dom"/>
</dbReference>
<evidence type="ECO:0000256" key="7">
    <source>
        <dbReference type="ARBA" id="ARBA00022909"/>
    </source>
</evidence>
<keyword evidence="3" id="KW-0808">Transferase</keyword>
<evidence type="ECO:0000256" key="5">
    <source>
        <dbReference type="ARBA" id="ARBA00022777"/>
    </source>
</evidence>
<dbReference type="GO" id="GO:0005524">
    <property type="term" value="F:ATP binding"/>
    <property type="evidence" value="ECO:0007669"/>
    <property type="project" value="UniProtKB-KW"/>
</dbReference>
<comment type="caution">
    <text evidence="11">The sequence shown here is derived from an EMBL/GenBank/DDBJ whole genome shotgun (WGS) entry which is preliminary data.</text>
</comment>
<dbReference type="GO" id="GO:0046654">
    <property type="term" value="P:tetrahydrofolate biosynthetic process"/>
    <property type="evidence" value="ECO:0007669"/>
    <property type="project" value="UniProtKB-UniPathway"/>
</dbReference>
<dbReference type="Proteomes" id="UP000886069">
    <property type="component" value="Unassembled WGS sequence"/>
</dbReference>
<keyword evidence="7" id="KW-0289">Folate biosynthesis</keyword>
<name>A0A7V2AU67_UNCEI</name>
<dbReference type="Pfam" id="PF01288">
    <property type="entry name" value="HPPK"/>
    <property type="match status" value="1"/>
</dbReference>
<evidence type="ECO:0000259" key="10">
    <source>
        <dbReference type="Pfam" id="PF01712"/>
    </source>
</evidence>